<evidence type="ECO:0000313" key="1">
    <source>
        <dbReference type="EMBL" id="PKC00233.1"/>
    </source>
</evidence>
<protein>
    <submittedName>
        <fullName evidence="1">Uncharacterized protein</fullName>
    </submittedName>
</protein>
<sequence length="56" mass="6502">MTDKFRVFHKSAVMHCSASGEKIPSVNEVVYNARYCINLGCLRQVFQVFECYICQH</sequence>
<comment type="caution">
    <text evidence="1">The sequence shown here is derived from an EMBL/GenBank/DDBJ whole genome shotgun (WGS) entry which is preliminary data.</text>
</comment>
<name>A0A2N0P075_9GLOM</name>
<dbReference type="AlphaFoldDB" id="A0A2N0P075"/>
<reference evidence="1 2" key="1">
    <citation type="submission" date="2016-04" db="EMBL/GenBank/DDBJ databases">
        <title>Genome analyses suggest a sexual origin of heterokaryosis in a supposedly ancient asexual fungus.</title>
        <authorList>
            <person name="Ropars J."/>
            <person name="Sedzielewska K."/>
            <person name="Noel J."/>
            <person name="Charron P."/>
            <person name="Farinelli L."/>
            <person name="Marton T."/>
            <person name="Kruger M."/>
            <person name="Pelin A."/>
            <person name="Brachmann A."/>
            <person name="Corradi N."/>
        </authorList>
    </citation>
    <scope>NUCLEOTIDE SEQUENCE [LARGE SCALE GENOMIC DNA]</scope>
    <source>
        <strain evidence="1 2">A5</strain>
    </source>
</reference>
<proteinExistence type="predicted"/>
<dbReference type="Proteomes" id="UP000232722">
    <property type="component" value="Unassembled WGS sequence"/>
</dbReference>
<organism evidence="1 2">
    <name type="scientific">Rhizophagus irregularis</name>
    <dbReference type="NCBI Taxonomy" id="588596"/>
    <lineage>
        <taxon>Eukaryota</taxon>
        <taxon>Fungi</taxon>
        <taxon>Fungi incertae sedis</taxon>
        <taxon>Mucoromycota</taxon>
        <taxon>Glomeromycotina</taxon>
        <taxon>Glomeromycetes</taxon>
        <taxon>Glomerales</taxon>
        <taxon>Glomeraceae</taxon>
        <taxon>Rhizophagus</taxon>
    </lineage>
</organism>
<accession>A0A2N0P075</accession>
<gene>
    <name evidence="1" type="ORF">RhiirA5_505310</name>
</gene>
<evidence type="ECO:0000313" key="2">
    <source>
        <dbReference type="Proteomes" id="UP000232722"/>
    </source>
</evidence>
<reference evidence="1 2" key="2">
    <citation type="submission" date="2017-09" db="EMBL/GenBank/DDBJ databases">
        <title>Extensive intraspecific genome diversity in a model arbuscular mycorrhizal fungus.</title>
        <authorList>
            <person name="Chen E.C."/>
            <person name="Morin E."/>
            <person name="Beaudet D."/>
            <person name="Noel J."/>
            <person name="Ndikumana S."/>
            <person name="Charron P."/>
            <person name="St-Onge C."/>
            <person name="Giorgi J."/>
            <person name="Grigoriev I.V."/>
            <person name="Roux C."/>
            <person name="Martin F.M."/>
            <person name="Corradi N."/>
        </authorList>
    </citation>
    <scope>NUCLEOTIDE SEQUENCE [LARGE SCALE GENOMIC DNA]</scope>
    <source>
        <strain evidence="1 2">A5</strain>
    </source>
</reference>
<dbReference type="EMBL" id="LLXJ01001935">
    <property type="protein sequence ID" value="PKC00233.1"/>
    <property type="molecule type" value="Genomic_DNA"/>
</dbReference>